<feature type="transmembrane region" description="Helical" evidence="7">
    <location>
        <begin position="256"/>
        <end position="279"/>
    </location>
</feature>
<dbReference type="Proteomes" id="UP000588158">
    <property type="component" value="Unassembled WGS sequence"/>
</dbReference>
<dbReference type="RefSeq" id="WP_184325023.1">
    <property type="nucleotide sequence ID" value="NZ_JACHLZ010000001.1"/>
</dbReference>
<dbReference type="GO" id="GO:0140359">
    <property type="term" value="F:ABC-type transporter activity"/>
    <property type="evidence" value="ECO:0007669"/>
    <property type="project" value="InterPro"/>
</dbReference>
<dbReference type="PRINTS" id="PR00164">
    <property type="entry name" value="ABC2TRNSPORT"/>
</dbReference>
<evidence type="ECO:0000259" key="8">
    <source>
        <dbReference type="Pfam" id="PF01061"/>
    </source>
</evidence>
<feature type="transmembrane region" description="Helical" evidence="7">
    <location>
        <begin position="202"/>
        <end position="227"/>
    </location>
</feature>
<evidence type="ECO:0000256" key="4">
    <source>
        <dbReference type="ARBA" id="ARBA00023136"/>
    </source>
</evidence>
<reference evidence="9 10" key="1">
    <citation type="submission" date="2020-08" db="EMBL/GenBank/DDBJ databases">
        <title>Sequencing the genomes of 1000 actinobacteria strains.</title>
        <authorList>
            <person name="Klenk H.-P."/>
        </authorList>
    </citation>
    <scope>NUCLEOTIDE SEQUENCE [LARGE SCALE GENOMIC DNA]</scope>
    <source>
        <strain evidence="9 10">DSM 28796</strain>
    </source>
</reference>
<keyword evidence="10" id="KW-1185">Reference proteome</keyword>
<gene>
    <name evidence="9" type="ORF">HNR70_001401</name>
</gene>
<keyword evidence="4 7" id="KW-0472">Membrane</keyword>
<feature type="compositionally biased region" description="Polar residues" evidence="6">
    <location>
        <begin position="16"/>
        <end position="30"/>
    </location>
</feature>
<dbReference type="PANTHER" id="PTHR43229:SF2">
    <property type="entry name" value="NODULATION PROTEIN J"/>
    <property type="match status" value="1"/>
</dbReference>
<dbReference type="AlphaFoldDB" id="A0A841AES7"/>
<dbReference type="EMBL" id="JACHLZ010000001">
    <property type="protein sequence ID" value="MBB5831588.1"/>
    <property type="molecule type" value="Genomic_DNA"/>
</dbReference>
<feature type="region of interest" description="Disordered" evidence="6">
    <location>
        <begin position="1"/>
        <end position="41"/>
    </location>
</feature>
<evidence type="ECO:0000256" key="7">
    <source>
        <dbReference type="SAM" id="Phobius"/>
    </source>
</evidence>
<evidence type="ECO:0000256" key="5">
    <source>
        <dbReference type="ARBA" id="ARBA00023251"/>
    </source>
</evidence>
<dbReference type="Pfam" id="PF01061">
    <property type="entry name" value="ABC2_membrane"/>
    <property type="match status" value="1"/>
</dbReference>
<keyword evidence="2 7" id="KW-0812">Transmembrane</keyword>
<dbReference type="PANTHER" id="PTHR43229">
    <property type="entry name" value="NODULATION PROTEIN J"/>
    <property type="match status" value="1"/>
</dbReference>
<accession>A0A841AES7</accession>
<feature type="transmembrane region" description="Helical" evidence="7">
    <location>
        <begin position="139"/>
        <end position="164"/>
    </location>
</feature>
<evidence type="ECO:0000313" key="9">
    <source>
        <dbReference type="EMBL" id="MBB5831588.1"/>
    </source>
</evidence>
<name>A0A841AES7_9MICO</name>
<comment type="caution">
    <text evidence="9">The sequence shown here is derived from an EMBL/GenBank/DDBJ whole genome shotgun (WGS) entry which is preliminary data.</text>
</comment>
<evidence type="ECO:0000256" key="1">
    <source>
        <dbReference type="ARBA" id="ARBA00004141"/>
    </source>
</evidence>
<dbReference type="GO" id="GO:0046677">
    <property type="term" value="P:response to antibiotic"/>
    <property type="evidence" value="ECO:0007669"/>
    <property type="project" value="UniProtKB-KW"/>
</dbReference>
<keyword evidence="5" id="KW-0046">Antibiotic resistance</keyword>
<dbReference type="InterPro" id="IPR000412">
    <property type="entry name" value="ABC_2_transport"/>
</dbReference>
<evidence type="ECO:0000256" key="3">
    <source>
        <dbReference type="ARBA" id="ARBA00022989"/>
    </source>
</evidence>
<proteinExistence type="predicted"/>
<dbReference type="InterPro" id="IPR013525">
    <property type="entry name" value="ABC2_TM"/>
</dbReference>
<feature type="transmembrane region" description="Helical" evidence="7">
    <location>
        <begin position="95"/>
        <end position="118"/>
    </location>
</feature>
<evidence type="ECO:0000256" key="6">
    <source>
        <dbReference type="SAM" id="MobiDB-lite"/>
    </source>
</evidence>
<feature type="transmembrane region" description="Helical" evidence="7">
    <location>
        <begin position="170"/>
        <end position="195"/>
    </location>
</feature>
<protein>
    <submittedName>
        <fullName evidence="9">ABC-2 type transport system permease protein</fullName>
    </submittedName>
</protein>
<evidence type="ECO:0000313" key="10">
    <source>
        <dbReference type="Proteomes" id="UP000588158"/>
    </source>
</evidence>
<evidence type="ECO:0000256" key="2">
    <source>
        <dbReference type="ARBA" id="ARBA00022692"/>
    </source>
</evidence>
<comment type="subcellular location">
    <subcellularLocation>
        <location evidence="1">Membrane</location>
        <topology evidence="1">Multi-pass membrane protein</topology>
    </subcellularLocation>
</comment>
<organism evidence="9 10">
    <name type="scientific">Brachybacterium aquaticum</name>
    <dbReference type="NCBI Taxonomy" id="1432564"/>
    <lineage>
        <taxon>Bacteria</taxon>
        <taxon>Bacillati</taxon>
        <taxon>Actinomycetota</taxon>
        <taxon>Actinomycetes</taxon>
        <taxon>Micrococcales</taxon>
        <taxon>Dermabacteraceae</taxon>
        <taxon>Brachybacterium</taxon>
    </lineage>
</organism>
<feature type="domain" description="ABC-2 type transporter transmembrane" evidence="8">
    <location>
        <begin position="63"/>
        <end position="249"/>
    </location>
</feature>
<dbReference type="InterPro" id="IPR051784">
    <property type="entry name" value="Nod_factor_ABC_transporter"/>
</dbReference>
<dbReference type="GO" id="GO:0043190">
    <property type="term" value="C:ATP-binding cassette (ABC) transporter complex"/>
    <property type="evidence" value="ECO:0007669"/>
    <property type="project" value="InterPro"/>
</dbReference>
<sequence>MTEPTTAPANGAEANGSATNGAATSGSTPSAPEDRSPRPAPPLRRILAHAALEARILLSNGEQLMVAIVMPAMVLIGLRLLPLGRIEGVPAIDTAVAATFATALISTSFTSQAIMTGFDRRNGVLRWVATTPLGRDGYLAGKILATLATHVLQVVVLGLLALVLGWRPELLGLLAAVPVWLVGTVAFGALGLLVAGTLRTEAVLAVSNLVFVVLVAAGGVAFPAAAYPRFLRGLVDLLPSGALGELLRACLGNGPFSAGSVVVLLLWAVAGVAAVIRWFRWTDV</sequence>
<keyword evidence="3 7" id="KW-1133">Transmembrane helix</keyword>
<feature type="transmembrane region" description="Helical" evidence="7">
    <location>
        <begin position="64"/>
        <end position="83"/>
    </location>
</feature>